<dbReference type="Proteomes" id="UP000267821">
    <property type="component" value="Unassembled WGS sequence"/>
</dbReference>
<dbReference type="OrthoDB" id="422106at2759"/>
<proteinExistence type="predicted"/>
<feature type="compositionally biased region" description="Basic and acidic residues" evidence="1">
    <location>
        <begin position="258"/>
        <end position="273"/>
    </location>
</feature>
<evidence type="ECO:0000256" key="1">
    <source>
        <dbReference type="SAM" id="MobiDB-lite"/>
    </source>
</evidence>
<keyword evidence="3" id="KW-1185">Reference proteome</keyword>
<dbReference type="EMBL" id="ML121558">
    <property type="protein sequence ID" value="RPB21668.1"/>
    <property type="molecule type" value="Genomic_DNA"/>
</dbReference>
<protein>
    <submittedName>
        <fullName evidence="2">Uncharacterized protein</fullName>
    </submittedName>
</protein>
<feature type="compositionally biased region" description="Basic residues" evidence="1">
    <location>
        <begin position="297"/>
        <end position="337"/>
    </location>
</feature>
<dbReference type="InterPro" id="IPR019416">
    <property type="entry name" value="NCBP3"/>
</dbReference>
<sequence length="549" mass="60758">MFASNTTSGYGSLAPLSQSLAEDVQITFDTDMMDEDEALAYEQQQQLQQQQQQQPQQNVDYPGLNADGVTIGFDAGGDMEMGMDTDTVQLVAEKVHLKGVDTMATGDIEAWARKWVGEEGGLLRVQWIDDSSSMFLPTPTYGLGNLIFPTAAHAQNALNLLTEPNPPMLGAVTQPTPAQQANLLLIRIARICDSHPNARLEVRIARVDDVKQKGARERSRFYLFNPEYDRGEEFEKRRRGRREQRRDNIDPSPNGDGDYQRRRFDHREHERRIAGSGDAAMYDDNMYDDEPISTSRPRPRRTRSRSRSRSHSATRLRYHSRQRSPQPRRRWRSRSRSRSPPPRRDRDKNIELFPETAKSEPKGLMGHYGEDRFYNPPVETVSRVADGLDMVGRIPTRAVKGIELFPEKASQKGISILGLASTSPPPSTVRVSGGKELFPEKLGSAAPAPSKRGGLASRITLPGNSASGVLGYHSDSGVGSDGTPVVNKGMGSTNAEDDLFAEKMVMGRRVGLGAVGGDLFNRIEAPERSASGVGGRRKGRRNKAADLFG</sequence>
<dbReference type="PANTHER" id="PTHR16291">
    <property type="entry name" value="NUCLEAR CAP-BINDING PROTEIN SUBUNIT 3"/>
    <property type="match status" value="1"/>
</dbReference>
<dbReference type="STRING" id="1051890.A0A3N4LJ00"/>
<name>A0A3N4LJ00_9PEZI</name>
<dbReference type="GO" id="GO:0003729">
    <property type="term" value="F:mRNA binding"/>
    <property type="evidence" value="ECO:0007669"/>
    <property type="project" value="InterPro"/>
</dbReference>
<feature type="region of interest" description="Disordered" evidence="1">
    <location>
        <begin position="232"/>
        <end position="370"/>
    </location>
</feature>
<dbReference type="AlphaFoldDB" id="A0A3N4LJ00"/>
<accession>A0A3N4LJ00</accession>
<evidence type="ECO:0000313" key="2">
    <source>
        <dbReference type="EMBL" id="RPB21668.1"/>
    </source>
</evidence>
<feature type="region of interest" description="Disordered" evidence="1">
    <location>
        <begin position="525"/>
        <end position="549"/>
    </location>
</feature>
<evidence type="ECO:0000313" key="3">
    <source>
        <dbReference type="Proteomes" id="UP000267821"/>
    </source>
</evidence>
<dbReference type="Pfam" id="PF10309">
    <property type="entry name" value="NCBP3"/>
    <property type="match status" value="1"/>
</dbReference>
<dbReference type="GO" id="GO:0005634">
    <property type="term" value="C:nucleus"/>
    <property type="evidence" value="ECO:0007669"/>
    <property type="project" value="TreeGrafter"/>
</dbReference>
<dbReference type="PANTHER" id="PTHR16291:SF0">
    <property type="entry name" value="NUCLEAR CAP-BINDING PROTEIN SUBUNIT 3"/>
    <property type="match status" value="1"/>
</dbReference>
<reference evidence="2 3" key="1">
    <citation type="journal article" date="2018" name="Nat. Ecol. Evol.">
        <title>Pezizomycetes genomes reveal the molecular basis of ectomycorrhizal truffle lifestyle.</title>
        <authorList>
            <person name="Murat C."/>
            <person name="Payen T."/>
            <person name="Noel B."/>
            <person name="Kuo A."/>
            <person name="Morin E."/>
            <person name="Chen J."/>
            <person name="Kohler A."/>
            <person name="Krizsan K."/>
            <person name="Balestrini R."/>
            <person name="Da Silva C."/>
            <person name="Montanini B."/>
            <person name="Hainaut M."/>
            <person name="Levati E."/>
            <person name="Barry K.W."/>
            <person name="Belfiori B."/>
            <person name="Cichocki N."/>
            <person name="Clum A."/>
            <person name="Dockter R.B."/>
            <person name="Fauchery L."/>
            <person name="Guy J."/>
            <person name="Iotti M."/>
            <person name="Le Tacon F."/>
            <person name="Lindquist E.A."/>
            <person name="Lipzen A."/>
            <person name="Malagnac F."/>
            <person name="Mello A."/>
            <person name="Molinier V."/>
            <person name="Miyauchi S."/>
            <person name="Poulain J."/>
            <person name="Riccioni C."/>
            <person name="Rubini A."/>
            <person name="Sitrit Y."/>
            <person name="Splivallo R."/>
            <person name="Traeger S."/>
            <person name="Wang M."/>
            <person name="Zifcakova L."/>
            <person name="Wipf D."/>
            <person name="Zambonelli A."/>
            <person name="Paolocci F."/>
            <person name="Nowrousian M."/>
            <person name="Ottonello S."/>
            <person name="Baldrian P."/>
            <person name="Spatafora J.W."/>
            <person name="Henrissat B."/>
            <person name="Nagy L.G."/>
            <person name="Aury J.M."/>
            <person name="Wincker P."/>
            <person name="Grigoriev I.V."/>
            <person name="Bonfante P."/>
            <person name="Martin F.M."/>
        </authorList>
    </citation>
    <scope>NUCLEOTIDE SEQUENCE [LARGE SCALE GENOMIC DNA]</scope>
    <source>
        <strain evidence="2 3">ATCC MYA-4762</strain>
    </source>
</reference>
<dbReference type="InParanoid" id="A0A3N4LJ00"/>
<gene>
    <name evidence="2" type="ORF">L211DRAFT_851375</name>
</gene>
<dbReference type="GO" id="GO:0000340">
    <property type="term" value="F:RNA 7-methylguanosine cap binding"/>
    <property type="evidence" value="ECO:0007669"/>
    <property type="project" value="InterPro"/>
</dbReference>
<organism evidence="2 3">
    <name type="scientific">Terfezia boudieri ATCC MYA-4762</name>
    <dbReference type="NCBI Taxonomy" id="1051890"/>
    <lineage>
        <taxon>Eukaryota</taxon>
        <taxon>Fungi</taxon>
        <taxon>Dikarya</taxon>
        <taxon>Ascomycota</taxon>
        <taxon>Pezizomycotina</taxon>
        <taxon>Pezizomycetes</taxon>
        <taxon>Pezizales</taxon>
        <taxon>Pezizaceae</taxon>
        <taxon>Terfezia</taxon>
    </lineage>
</organism>